<comment type="caution">
    <text evidence="1">The sequence shown here is derived from an EMBL/GenBank/DDBJ whole genome shotgun (WGS) entry which is preliminary data.</text>
</comment>
<gene>
    <name evidence="1" type="ORF">CesoFtcFv8_023839</name>
</gene>
<dbReference type="EMBL" id="JAULUE010002065">
    <property type="protein sequence ID" value="KAK5878435.1"/>
    <property type="molecule type" value="Genomic_DNA"/>
</dbReference>
<evidence type="ECO:0000313" key="1">
    <source>
        <dbReference type="EMBL" id="KAK5878435.1"/>
    </source>
</evidence>
<accession>A0AAN8B4K9</accession>
<reference evidence="1 2" key="1">
    <citation type="journal article" date="2023" name="Mol. Biol. Evol.">
        <title>Genomics of Secondarily Temperate Adaptation in the Only Non-Antarctic Icefish.</title>
        <authorList>
            <person name="Rivera-Colon A.G."/>
            <person name="Rayamajhi N."/>
            <person name="Minhas B.F."/>
            <person name="Madrigal G."/>
            <person name="Bilyk K.T."/>
            <person name="Yoon V."/>
            <person name="Hune M."/>
            <person name="Gregory S."/>
            <person name="Cheng C.H.C."/>
            <person name="Catchen J.M."/>
        </authorList>
    </citation>
    <scope>NUCLEOTIDE SEQUENCE [LARGE SCALE GENOMIC DNA]</scope>
    <source>
        <strain evidence="1">JC2023a</strain>
    </source>
</reference>
<proteinExistence type="predicted"/>
<sequence length="66" mass="7775">MSRRIQSPLKLDSDFLSICEQEDNAFPRETDRRPMSEQEMNRVIPHYVSASVSFTFKLIHNTKRSC</sequence>
<dbReference type="Proteomes" id="UP001335648">
    <property type="component" value="Unassembled WGS sequence"/>
</dbReference>
<organism evidence="1 2">
    <name type="scientific">Champsocephalus esox</name>
    <name type="common">pike icefish</name>
    <dbReference type="NCBI Taxonomy" id="159716"/>
    <lineage>
        <taxon>Eukaryota</taxon>
        <taxon>Metazoa</taxon>
        <taxon>Chordata</taxon>
        <taxon>Craniata</taxon>
        <taxon>Vertebrata</taxon>
        <taxon>Euteleostomi</taxon>
        <taxon>Actinopterygii</taxon>
        <taxon>Neopterygii</taxon>
        <taxon>Teleostei</taxon>
        <taxon>Neoteleostei</taxon>
        <taxon>Acanthomorphata</taxon>
        <taxon>Eupercaria</taxon>
        <taxon>Perciformes</taxon>
        <taxon>Notothenioidei</taxon>
        <taxon>Channichthyidae</taxon>
        <taxon>Champsocephalus</taxon>
    </lineage>
</organism>
<name>A0AAN8B4K9_9TELE</name>
<dbReference type="AlphaFoldDB" id="A0AAN8B4K9"/>
<keyword evidence="2" id="KW-1185">Reference proteome</keyword>
<evidence type="ECO:0000313" key="2">
    <source>
        <dbReference type="Proteomes" id="UP001335648"/>
    </source>
</evidence>
<protein>
    <submittedName>
        <fullName evidence="1">Uncharacterized protein</fullName>
    </submittedName>
</protein>